<dbReference type="Proteomes" id="UP000314294">
    <property type="component" value="Unassembled WGS sequence"/>
</dbReference>
<feature type="compositionally biased region" description="Basic and acidic residues" evidence="1">
    <location>
        <begin position="69"/>
        <end position="97"/>
    </location>
</feature>
<organism evidence="2 3">
    <name type="scientific">Liparis tanakae</name>
    <name type="common">Tanaka's snailfish</name>
    <dbReference type="NCBI Taxonomy" id="230148"/>
    <lineage>
        <taxon>Eukaryota</taxon>
        <taxon>Metazoa</taxon>
        <taxon>Chordata</taxon>
        <taxon>Craniata</taxon>
        <taxon>Vertebrata</taxon>
        <taxon>Euteleostomi</taxon>
        <taxon>Actinopterygii</taxon>
        <taxon>Neopterygii</taxon>
        <taxon>Teleostei</taxon>
        <taxon>Neoteleostei</taxon>
        <taxon>Acanthomorphata</taxon>
        <taxon>Eupercaria</taxon>
        <taxon>Perciformes</taxon>
        <taxon>Cottioidei</taxon>
        <taxon>Cottales</taxon>
        <taxon>Liparidae</taxon>
        <taxon>Liparis</taxon>
    </lineage>
</organism>
<sequence length="103" mass="11325">MVQVPALVLLTGVQVDSPSPLMLQDLTVQDPPRQTPTHRGTLSFLSSNLFLLRTMCCCHGSMRLVGRTAVEKEAKQPRGDTSLEERSPSTARRDELPLTKPAI</sequence>
<accession>A0A4Z2EXB7</accession>
<evidence type="ECO:0000313" key="2">
    <source>
        <dbReference type="EMBL" id="TNN33577.1"/>
    </source>
</evidence>
<gene>
    <name evidence="2" type="ORF">EYF80_056262</name>
</gene>
<keyword evidence="3" id="KW-1185">Reference proteome</keyword>
<proteinExistence type="predicted"/>
<dbReference type="EMBL" id="SRLO01002198">
    <property type="protein sequence ID" value="TNN33577.1"/>
    <property type="molecule type" value="Genomic_DNA"/>
</dbReference>
<protein>
    <submittedName>
        <fullName evidence="2">Uncharacterized protein</fullName>
    </submittedName>
</protein>
<comment type="caution">
    <text evidence="2">The sequence shown here is derived from an EMBL/GenBank/DDBJ whole genome shotgun (WGS) entry which is preliminary data.</text>
</comment>
<name>A0A4Z2EXB7_9TELE</name>
<feature type="region of interest" description="Disordered" evidence="1">
    <location>
        <begin position="69"/>
        <end position="103"/>
    </location>
</feature>
<evidence type="ECO:0000256" key="1">
    <source>
        <dbReference type="SAM" id="MobiDB-lite"/>
    </source>
</evidence>
<evidence type="ECO:0000313" key="3">
    <source>
        <dbReference type="Proteomes" id="UP000314294"/>
    </source>
</evidence>
<reference evidence="2 3" key="1">
    <citation type="submission" date="2019-03" db="EMBL/GenBank/DDBJ databases">
        <title>First draft genome of Liparis tanakae, snailfish: a comprehensive survey of snailfish specific genes.</title>
        <authorList>
            <person name="Kim W."/>
            <person name="Song I."/>
            <person name="Jeong J.-H."/>
            <person name="Kim D."/>
            <person name="Kim S."/>
            <person name="Ryu S."/>
            <person name="Song J.Y."/>
            <person name="Lee S.K."/>
        </authorList>
    </citation>
    <scope>NUCLEOTIDE SEQUENCE [LARGE SCALE GENOMIC DNA]</scope>
    <source>
        <tissue evidence="2">Muscle</tissue>
    </source>
</reference>
<dbReference type="AlphaFoldDB" id="A0A4Z2EXB7"/>